<gene>
    <name evidence="1" type="ORF">NMK71_04145</name>
</gene>
<accession>A0A9X4MXY9</accession>
<proteinExistence type="predicted"/>
<protein>
    <submittedName>
        <fullName evidence="1">Uncharacterized protein</fullName>
    </submittedName>
</protein>
<comment type="caution">
    <text evidence="1">The sequence shown here is derived from an EMBL/GenBank/DDBJ whole genome shotgun (WGS) entry which is preliminary data.</text>
</comment>
<sequence>MDSSLIFSLNFGPKVLAFILEPNIALKIEGEEVLDVKGSISNKHGIRYLSNEYYFQKPFDLGKTLLQYTSSDKMIYFFEYELDKQIRKPLNQLLKAKKIDSVYHRELVKILEISWVSSMLWNIEIKKANKNQSQFLKYLFQTYDPFDKKYNNVPGSIRLIQIRRKALLISNNIMEGGRYDVGLWPERDNVFNFVPIYLQPMIAYEQMISYHDDKKYDYDYTKFIWENFQKLHPQHPGLPKLRKIFSELESANKK</sequence>
<dbReference type="EMBL" id="JANCMU010000001">
    <property type="protein sequence ID" value="MDG4945595.1"/>
    <property type="molecule type" value="Genomic_DNA"/>
</dbReference>
<dbReference type="Proteomes" id="UP001152599">
    <property type="component" value="Unassembled WGS sequence"/>
</dbReference>
<evidence type="ECO:0000313" key="2">
    <source>
        <dbReference type="Proteomes" id="UP001152599"/>
    </source>
</evidence>
<name>A0A9X4MXY9_9FLAO</name>
<organism evidence="1 2">
    <name type="scientific">Profundicola chukchiensis</name>
    <dbReference type="NCBI Taxonomy" id="2961959"/>
    <lineage>
        <taxon>Bacteria</taxon>
        <taxon>Pseudomonadati</taxon>
        <taxon>Bacteroidota</taxon>
        <taxon>Flavobacteriia</taxon>
        <taxon>Flavobacteriales</taxon>
        <taxon>Weeksellaceae</taxon>
        <taxon>Profundicola</taxon>
    </lineage>
</organism>
<reference evidence="1" key="1">
    <citation type="submission" date="2022-07" db="EMBL/GenBank/DDBJ databases">
        <title>Description and genome-wide analysis of Profundicola chukchiensis gen. nov., sp. nov., marine bacteria isolated from bottom sediments of the Chukchi Sea.</title>
        <authorList>
            <person name="Romanenko L."/>
            <person name="Otstavnykh N."/>
            <person name="Kurilenko V."/>
            <person name="Eremeev V."/>
            <person name="Velansky P."/>
            <person name="Mikhailov V."/>
            <person name="Isaeva M."/>
        </authorList>
    </citation>
    <scope>NUCLEOTIDE SEQUENCE</scope>
    <source>
        <strain evidence="1">KMM 9713</strain>
    </source>
</reference>
<dbReference type="AlphaFoldDB" id="A0A9X4MXY9"/>
<evidence type="ECO:0000313" key="1">
    <source>
        <dbReference type="EMBL" id="MDG4945595.1"/>
    </source>
</evidence>
<dbReference type="RefSeq" id="WP_304420171.1">
    <property type="nucleotide sequence ID" value="NZ_JANCMU010000001.1"/>
</dbReference>
<keyword evidence="2" id="KW-1185">Reference proteome</keyword>